<dbReference type="InterPro" id="IPR001828">
    <property type="entry name" value="ANF_lig-bd_rcpt"/>
</dbReference>
<dbReference type="GO" id="GO:0004672">
    <property type="term" value="F:protein kinase activity"/>
    <property type="evidence" value="ECO:0007669"/>
    <property type="project" value="InterPro"/>
</dbReference>
<dbReference type="PANTHER" id="PTHR11920">
    <property type="entry name" value="GUANYLYL CYCLASE"/>
    <property type="match status" value="1"/>
</dbReference>
<evidence type="ECO:0000256" key="7">
    <source>
        <dbReference type="ARBA" id="ARBA00023134"/>
    </source>
</evidence>
<keyword evidence="3 14" id="KW-0812">Transmembrane</keyword>
<keyword evidence="5" id="KW-0547">Nucleotide-binding</keyword>
<dbReference type="EMBL" id="MU826832">
    <property type="protein sequence ID" value="KAJ7373137.1"/>
    <property type="molecule type" value="Genomic_DNA"/>
</dbReference>
<dbReference type="InterPro" id="IPR001245">
    <property type="entry name" value="Ser-Thr/Tyr_kinase_cat_dom"/>
</dbReference>
<dbReference type="GO" id="GO:0005886">
    <property type="term" value="C:plasma membrane"/>
    <property type="evidence" value="ECO:0007669"/>
    <property type="project" value="TreeGrafter"/>
</dbReference>
<keyword evidence="11" id="KW-0456">Lyase</keyword>
<dbReference type="InterPro" id="IPR050401">
    <property type="entry name" value="Cyclic_nucleotide_synthase"/>
</dbReference>
<evidence type="ECO:0000256" key="12">
    <source>
        <dbReference type="ARBA" id="ARBA00023293"/>
    </source>
</evidence>
<dbReference type="Gene3D" id="3.40.50.2300">
    <property type="match status" value="2"/>
</dbReference>
<accession>A0A9X0CRB3</accession>
<dbReference type="Proteomes" id="UP001163046">
    <property type="component" value="Unassembled WGS sequence"/>
</dbReference>
<dbReference type="InterPro" id="IPR000719">
    <property type="entry name" value="Prot_kinase_dom"/>
</dbReference>
<organism evidence="16 17">
    <name type="scientific">Desmophyllum pertusum</name>
    <dbReference type="NCBI Taxonomy" id="174260"/>
    <lineage>
        <taxon>Eukaryota</taxon>
        <taxon>Metazoa</taxon>
        <taxon>Cnidaria</taxon>
        <taxon>Anthozoa</taxon>
        <taxon>Hexacorallia</taxon>
        <taxon>Scleractinia</taxon>
        <taxon>Caryophylliina</taxon>
        <taxon>Caryophylliidae</taxon>
        <taxon>Desmophyllum</taxon>
    </lineage>
</organism>
<reference evidence="16" key="1">
    <citation type="submission" date="2023-01" db="EMBL/GenBank/DDBJ databases">
        <title>Genome assembly of the deep-sea coral Lophelia pertusa.</title>
        <authorList>
            <person name="Herrera S."/>
            <person name="Cordes E."/>
        </authorList>
    </citation>
    <scope>NUCLEOTIDE SEQUENCE</scope>
    <source>
        <strain evidence="16">USNM1676648</strain>
        <tissue evidence="16">Polyp</tissue>
    </source>
</reference>
<dbReference type="PRINTS" id="PR00255">
    <property type="entry name" value="NATPEPTIDER"/>
</dbReference>
<dbReference type="GO" id="GO:0004383">
    <property type="term" value="F:guanylate cyclase activity"/>
    <property type="evidence" value="ECO:0007669"/>
    <property type="project" value="UniProtKB-EC"/>
</dbReference>
<evidence type="ECO:0000256" key="1">
    <source>
        <dbReference type="ARBA" id="ARBA00004479"/>
    </source>
</evidence>
<dbReference type="OrthoDB" id="5978304at2759"/>
<keyword evidence="7" id="KW-0342">GTP-binding</keyword>
<dbReference type="Gene3D" id="1.10.510.10">
    <property type="entry name" value="Transferase(Phosphotransferase) domain 1"/>
    <property type="match status" value="1"/>
</dbReference>
<dbReference type="Pfam" id="PF01094">
    <property type="entry name" value="ANF_receptor"/>
    <property type="match status" value="1"/>
</dbReference>
<dbReference type="SUPFAM" id="SSF53822">
    <property type="entry name" value="Periplasmic binding protein-like I"/>
    <property type="match status" value="1"/>
</dbReference>
<evidence type="ECO:0000313" key="17">
    <source>
        <dbReference type="Proteomes" id="UP001163046"/>
    </source>
</evidence>
<keyword evidence="10" id="KW-0325">Glycoprotein</keyword>
<keyword evidence="9" id="KW-0675">Receptor</keyword>
<dbReference type="PROSITE" id="PS50011">
    <property type="entry name" value="PROTEIN_KINASE_DOM"/>
    <property type="match status" value="1"/>
</dbReference>
<dbReference type="AlphaFoldDB" id="A0A9X0CRB3"/>
<evidence type="ECO:0000259" key="15">
    <source>
        <dbReference type="PROSITE" id="PS50011"/>
    </source>
</evidence>
<dbReference type="GO" id="GO:0005525">
    <property type="term" value="F:GTP binding"/>
    <property type="evidence" value="ECO:0007669"/>
    <property type="project" value="UniProtKB-KW"/>
</dbReference>
<evidence type="ECO:0000256" key="10">
    <source>
        <dbReference type="ARBA" id="ARBA00023180"/>
    </source>
</evidence>
<dbReference type="InterPro" id="IPR001170">
    <property type="entry name" value="ANPR/GUC"/>
</dbReference>
<evidence type="ECO:0000256" key="4">
    <source>
        <dbReference type="ARBA" id="ARBA00022729"/>
    </source>
</evidence>
<evidence type="ECO:0000313" key="16">
    <source>
        <dbReference type="EMBL" id="KAJ7373137.1"/>
    </source>
</evidence>
<feature type="region of interest" description="Disordered" evidence="13">
    <location>
        <begin position="483"/>
        <end position="510"/>
    </location>
</feature>
<keyword evidence="4" id="KW-0732">Signal</keyword>
<evidence type="ECO:0000256" key="8">
    <source>
        <dbReference type="ARBA" id="ARBA00023136"/>
    </source>
</evidence>
<feature type="domain" description="Protein kinase" evidence="15">
    <location>
        <begin position="489"/>
        <end position="723"/>
    </location>
</feature>
<name>A0A9X0CRB3_9CNID</name>
<keyword evidence="17" id="KW-1185">Reference proteome</keyword>
<evidence type="ECO:0000256" key="6">
    <source>
        <dbReference type="ARBA" id="ARBA00022989"/>
    </source>
</evidence>
<evidence type="ECO:0000256" key="9">
    <source>
        <dbReference type="ARBA" id="ARBA00023170"/>
    </source>
</evidence>
<keyword evidence="6 14" id="KW-1133">Transmembrane helix</keyword>
<dbReference type="GO" id="GO:0005524">
    <property type="term" value="F:ATP binding"/>
    <property type="evidence" value="ECO:0007669"/>
    <property type="project" value="InterPro"/>
</dbReference>
<dbReference type="EC" id="4.6.1.2" evidence="2"/>
<dbReference type="PANTHER" id="PTHR11920:SF501">
    <property type="entry name" value="GUANYLATE CYCLASE 32E"/>
    <property type="match status" value="1"/>
</dbReference>
<dbReference type="SUPFAM" id="SSF56112">
    <property type="entry name" value="Protein kinase-like (PK-like)"/>
    <property type="match status" value="1"/>
</dbReference>
<evidence type="ECO:0000256" key="3">
    <source>
        <dbReference type="ARBA" id="ARBA00022692"/>
    </source>
</evidence>
<evidence type="ECO:0000256" key="11">
    <source>
        <dbReference type="ARBA" id="ARBA00023239"/>
    </source>
</evidence>
<gene>
    <name evidence="16" type="ORF">OS493_014285</name>
</gene>
<comment type="subcellular location">
    <subcellularLocation>
        <location evidence="1">Membrane</location>
        <topology evidence="1">Single-pass type I membrane protein</topology>
    </subcellularLocation>
</comment>
<dbReference type="InterPro" id="IPR028082">
    <property type="entry name" value="Peripla_BP_I"/>
</dbReference>
<dbReference type="CDD" id="cd06352">
    <property type="entry name" value="PBP1_NPR_GC-like"/>
    <property type="match status" value="1"/>
</dbReference>
<evidence type="ECO:0000256" key="13">
    <source>
        <dbReference type="SAM" id="MobiDB-lite"/>
    </source>
</evidence>
<keyword evidence="12" id="KW-0141">cGMP biosynthesis</keyword>
<dbReference type="GO" id="GO:0004016">
    <property type="term" value="F:adenylate cyclase activity"/>
    <property type="evidence" value="ECO:0007669"/>
    <property type="project" value="TreeGrafter"/>
</dbReference>
<proteinExistence type="predicted"/>
<protein>
    <recommendedName>
        <fullName evidence="2">guanylate cyclase</fullName>
        <ecNumber evidence="2">4.6.1.2</ecNumber>
    </recommendedName>
</protein>
<dbReference type="GO" id="GO:0007168">
    <property type="term" value="P:receptor guanylyl cyclase signaling pathway"/>
    <property type="evidence" value="ECO:0007669"/>
    <property type="project" value="TreeGrafter"/>
</dbReference>
<comment type="caution">
    <text evidence="16">The sequence shown here is derived from an EMBL/GenBank/DDBJ whole genome shotgun (WGS) entry which is preliminary data.</text>
</comment>
<evidence type="ECO:0000256" key="5">
    <source>
        <dbReference type="ARBA" id="ARBA00022741"/>
    </source>
</evidence>
<sequence length="723" mass="80699">MCNEKEVKIGVLLPMTGYWPIGKTSASAITIAVDRINQDHTLLPGYNVSFLWNDSMCLAAEGLNQAVEFRISGVDAIIGDGCDIICEPAAILAASWNLPMVSWGCESSKLSEKSIYQTFARTVGSFTKMGDLFLSVFRYFKWKSIGILASTESIWQLAMSGLMKDFLENDIDIRYLHTLSPGHVLVTEREEFKSTLLLAKEKARIFVMLCYGGDMRALMLNALDLGMLNGDFAFLTVNLLPSAAVGNNTFMGNDGRDAEATLAFRGILSIHVREPTTTLWKSFKQKVRDKMNAFPFHIKLDDSEQVEVYAGAIYDAIYLYANALNETLAAGGSKRDGRAIVKRMLNREFEGASGKVRIDSSGDREPDYSLKCERDLGGGRTRPPQDKPRCGWDRELCLEEEKQAARIVNVVIGASISGVVVLAFMFFIIIRKLRYEADLAENMTWKIIFEDIKMKEEGRQETKPQGMLSFKFNNLITHNLSAGPSSPFTHRAMRRSDGAPSASSDHDDNTVHVSTNIGEYHGQTVVIKRLRKRSIQLTREVLIELKQVRDLSHENLNPFIGACIESPNILLVWSYCKKGSLQDVLSNDENKIDYAFKLSMSIDIAAGMKYLHNSPVKLHGNLASSHCMIDSHWVVNITDWGLNNFKAGQEKVDCGATKMYADLLWTAPEHINLSKVEREGLSQKADVYSYGIILQEIATRSKPFTDCPLGPKGRIDAVVTPFK</sequence>
<dbReference type="Pfam" id="PF07714">
    <property type="entry name" value="PK_Tyr_Ser-Thr"/>
    <property type="match status" value="1"/>
</dbReference>
<keyword evidence="8 14" id="KW-0472">Membrane</keyword>
<feature type="transmembrane region" description="Helical" evidence="14">
    <location>
        <begin position="407"/>
        <end position="430"/>
    </location>
</feature>
<dbReference type="InterPro" id="IPR011009">
    <property type="entry name" value="Kinase-like_dom_sf"/>
</dbReference>
<evidence type="ECO:0000256" key="14">
    <source>
        <dbReference type="SAM" id="Phobius"/>
    </source>
</evidence>
<evidence type="ECO:0000256" key="2">
    <source>
        <dbReference type="ARBA" id="ARBA00012202"/>
    </source>
</evidence>
<dbReference type="GO" id="GO:0001653">
    <property type="term" value="F:peptide receptor activity"/>
    <property type="evidence" value="ECO:0007669"/>
    <property type="project" value="TreeGrafter"/>
</dbReference>